<evidence type="ECO:0000313" key="10">
    <source>
        <dbReference type="EMBL" id="AQQ10245.1"/>
    </source>
</evidence>
<gene>
    <name evidence="10" type="primary">abn-ts_3</name>
    <name evidence="10" type="ORF">L21SP3_02073</name>
</gene>
<evidence type="ECO:0000256" key="9">
    <source>
        <dbReference type="SAM" id="SignalP"/>
    </source>
</evidence>
<dbReference type="RefSeq" id="WP_077541277.1">
    <property type="nucleotide sequence ID" value="NZ_CP019633.1"/>
</dbReference>
<evidence type="ECO:0000256" key="3">
    <source>
        <dbReference type="ARBA" id="ARBA00022801"/>
    </source>
</evidence>
<evidence type="ECO:0000256" key="1">
    <source>
        <dbReference type="ARBA" id="ARBA00004834"/>
    </source>
</evidence>
<dbReference type="Proteomes" id="UP000188273">
    <property type="component" value="Chromosome"/>
</dbReference>
<keyword evidence="4 7" id="KW-0326">Glycosidase</keyword>
<feature type="active site" description="Proton acceptor" evidence="5">
    <location>
        <position position="28"/>
    </location>
</feature>
<dbReference type="SUPFAM" id="SSF75005">
    <property type="entry name" value="Arabinanase/levansucrase/invertase"/>
    <property type="match status" value="1"/>
</dbReference>
<comment type="similarity">
    <text evidence="2 7">Belongs to the glycosyl hydrolase 43 family.</text>
</comment>
<keyword evidence="11" id="KW-1185">Reference proteome</keyword>
<protein>
    <submittedName>
        <fullName evidence="10">Intracellular endo-alpha-(1-&gt;5)-L-arabinanase</fullName>
        <ecNumber evidence="10">3.2.1.99</ecNumber>
    </submittedName>
</protein>
<dbReference type="AlphaFoldDB" id="A0A1Q2HSN2"/>
<dbReference type="InterPro" id="IPR023296">
    <property type="entry name" value="Glyco_hydro_beta-prop_sf"/>
</dbReference>
<dbReference type="InterPro" id="IPR006710">
    <property type="entry name" value="Glyco_hydro_43"/>
</dbReference>
<sequence length="427" mass="47885" precursor="true">MFRKLTILFFAAALCSICSAKEIISLADPAIIQDDDGWFYAFGTGRGLPVYKTKDMVDWQKADTVFDAPVPEWAKKPMNNPNAIWAPDIVKMAGDYYAYYSVSKFGSQRSAIGVARNKALNPDSPDYEWEDLGMVVESFPDKSSFNAIDPCVFQLENGKAYMFWGSFWSGLKSVEINPETGKPLNQNPDIQPIAARPNSHPPAIEAPYYYGKDNIHYLFVSYNSCCDQAESIYKIMVGRAGKPLGPYRGLDGEKMLDGGGALLLSNNDNWRGPGHNSVIEAKGKTWLVHHTYDTFNLHRRRIIQVRPLYWTSSGWPVAGEPLSKTNPMTAEKTNPSSRDLFGSWRLSIDYSEKGIFDFVRDGKIASHPKAWWKHSGSRIKVYIPGKLTGQNSEAEAETLFIEPSESCMVGRNQNGEILRFKKVGVCR</sequence>
<feature type="signal peptide" evidence="9">
    <location>
        <begin position="1"/>
        <end position="20"/>
    </location>
</feature>
<evidence type="ECO:0000256" key="5">
    <source>
        <dbReference type="PIRSR" id="PIRSR606710-1"/>
    </source>
</evidence>
<dbReference type="OrthoDB" id="9801455at2"/>
<dbReference type="Pfam" id="PF04616">
    <property type="entry name" value="Glyco_hydro_43"/>
    <property type="match status" value="1"/>
</dbReference>
<dbReference type="EC" id="3.2.1.99" evidence="10"/>
<dbReference type="PANTHER" id="PTHR43301:SF3">
    <property type="entry name" value="ARABINAN ENDO-1,5-ALPHA-L-ARABINOSIDASE A-RELATED"/>
    <property type="match status" value="1"/>
</dbReference>
<keyword evidence="3 7" id="KW-0378">Hydrolase</keyword>
<name>A0A1Q2HSN2_9BACT</name>
<evidence type="ECO:0000256" key="4">
    <source>
        <dbReference type="ARBA" id="ARBA00023295"/>
    </source>
</evidence>
<dbReference type="STRING" id="1940790.L21SP3_02073"/>
<evidence type="ECO:0000256" key="8">
    <source>
        <dbReference type="SAM" id="MobiDB-lite"/>
    </source>
</evidence>
<comment type="pathway">
    <text evidence="1">Glycan metabolism; L-arabinan degradation.</text>
</comment>
<organism evidence="10 11">
    <name type="scientific">Sedimentisphaera cyanobacteriorum</name>
    <dbReference type="NCBI Taxonomy" id="1940790"/>
    <lineage>
        <taxon>Bacteria</taxon>
        <taxon>Pseudomonadati</taxon>
        <taxon>Planctomycetota</taxon>
        <taxon>Phycisphaerae</taxon>
        <taxon>Sedimentisphaerales</taxon>
        <taxon>Sedimentisphaeraceae</taxon>
        <taxon>Sedimentisphaera</taxon>
    </lineage>
</organism>
<evidence type="ECO:0000256" key="6">
    <source>
        <dbReference type="PIRSR" id="PIRSR606710-2"/>
    </source>
</evidence>
<evidence type="ECO:0000256" key="2">
    <source>
        <dbReference type="ARBA" id="ARBA00009865"/>
    </source>
</evidence>
<dbReference type="InterPro" id="IPR050727">
    <property type="entry name" value="GH43_arabinanases"/>
</dbReference>
<dbReference type="KEGG" id="pbu:L21SP3_02073"/>
<keyword evidence="9" id="KW-0732">Signal</keyword>
<accession>A0A1Q2HSN2</accession>
<dbReference type="PANTHER" id="PTHR43301">
    <property type="entry name" value="ARABINAN ENDO-1,5-ALPHA-L-ARABINOSIDASE"/>
    <property type="match status" value="1"/>
</dbReference>
<feature type="chain" id="PRO_5010322759" evidence="9">
    <location>
        <begin position="21"/>
        <end position="427"/>
    </location>
</feature>
<dbReference type="GO" id="GO:0005975">
    <property type="term" value="P:carbohydrate metabolic process"/>
    <property type="evidence" value="ECO:0007669"/>
    <property type="project" value="InterPro"/>
</dbReference>
<dbReference type="Gene3D" id="2.115.10.20">
    <property type="entry name" value="Glycosyl hydrolase domain, family 43"/>
    <property type="match status" value="1"/>
</dbReference>
<evidence type="ECO:0000313" key="11">
    <source>
        <dbReference type="Proteomes" id="UP000188273"/>
    </source>
</evidence>
<feature type="region of interest" description="Disordered" evidence="8">
    <location>
        <begin position="179"/>
        <end position="198"/>
    </location>
</feature>
<feature type="site" description="Important for catalytic activity, responsible for pKa modulation of the active site Glu and correct orientation of both the proton donor and substrate" evidence="6">
    <location>
        <position position="149"/>
    </location>
</feature>
<dbReference type="CDD" id="cd08998">
    <property type="entry name" value="GH43_Arb43a-like"/>
    <property type="match status" value="1"/>
</dbReference>
<feature type="active site" description="Proton donor" evidence="5">
    <location>
        <position position="205"/>
    </location>
</feature>
<dbReference type="EMBL" id="CP019633">
    <property type="protein sequence ID" value="AQQ10245.1"/>
    <property type="molecule type" value="Genomic_DNA"/>
</dbReference>
<evidence type="ECO:0000256" key="7">
    <source>
        <dbReference type="RuleBase" id="RU361187"/>
    </source>
</evidence>
<proteinExistence type="inferred from homology"/>
<dbReference type="GO" id="GO:0046558">
    <property type="term" value="F:arabinan endo-1,5-alpha-L-arabinosidase activity"/>
    <property type="evidence" value="ECO:0007669"/>
    <property type="project" value="UniProtKB-EC"/>
</dbReference>
<reference evidence="11" key="1">
    <citation type="submission" date="2017-02" db="EMBL/GenBank/DDBJ databases">
        <title>Comparative genomics and description of representatives of a novel lineage of planctomycetes thriving in anoxic sediments.</title>
        <authorList>
            <person name="Spring S."/>
            <person name="Bunk B."/>
            <person name="Sproer C."/>
            <person name="Klenk H.-P."/>
        </authorList>
    </citation>
    <scope>NUCLEOTIDE SEQUENCE [LARGE SCALE GENOMIC DNA]</scope>
    <source>
        <strain evidence="11">L21-RPul-D3</strain>
    </source>
</reference>